<dbReference type="Proteomes" id="UP000250140">
    <property type="component" value="Unassembled WGS sequence"/>
</dbReference>
<proteinExistence type="predicted"/>
<reference evidence="1 2" key="1">
    <citation type="journal article" date="2016" name="Nat. Commun.">
        <title>Ectomycorrhizal ecology is imprinted in the genome of the dominant symbiotic fungus Cenococcum geophilum.</title>
        <authorList>
            <consortium name="DOE Joint Genome Institute"/>
            <person name="Peter M."/>
            <person name="Kohler A."/>
            <person name="Ohm R.A."/>
            <person name="Kuo A."/>
            <person name="Krutzmann J."/>
            <person name="Morin E."/>
            <person name="Arend M."/>
            <person name="Barry K.W."/>
            <person name="Binder M."/>
            <person name="Choi C."/>
            <person name="Clum A."/>
            <person name="Copeland A."/>
            <person name="Grisel N."/>
            <person name="Haridas S."/>
            <person name="Kipfer T."/>
            <person name="LaButti K."/>
            <person name="Lindquist E."/>
            <person name="Lipzen A."/>
            <person name="Maire R."/>
            <person name="Meier B."/>
            <person name="Mihaltcheva S."/>
            <person name="Molinier V."/>
            <person name="Murat C."/>
            <person name="Poggeler S."/>
            <person name="Quandt C.A."/>
            <person name="Sperisen C."/>
            <person name="Tritt A."/>
            <person name="Tisserant E."/>
            <person name="Crous P.W."/>
            <person name="Henrissat B."/>
            <person name="Nehls U."/>
            <person name="Egli S."/>
            <person name="Spatafora J.W."/>
            <person name="Grigoriev I.V."/>
            <person name="Martin F.M."/>
        </authorList>
    </citation>
    <scope>NUCLEOTIDE SEQUENCE [LARGE SCALE GENOMIC DNA]</scope>
    <source>
        <strain evidence="1 2">CBS 207.34</strain>
    </source>
</reference>
<accession>A0A8E2FCY7</accession>
<protein>
    <recommendedName>
        <fullName evidence="3">VOC domain-containing protein</fullName>
    </recommendedName>
</protein>
<dbReference type="SUPFAM" id="SSF54593">
    <property type="entry name" value="Glyoxalase/Bleomycin resistance protein/Dihydroxybiphenyl dioxygenase"/>
    <property type="match status" value="1"/>
</dbReference>
<evidence type="ECO:0000313" key="1">
    <source>
        <dbReference type="EMBL" id="OCL14706.1"/>
    </source>
</evidence>
<sequence>MLLHHFFIYTTPEKFEETAAWYLKALAPLNYVEIMRIPGKVAMDDNGSPELWVCTKEDVGKESTHFAFKAKDQKAVQAFHAAGVEAGGKCNGAPGPRPQYSPTYYAAFVLDPIGNNIEGVCFTTTDE</sequence>
<organism evidence="1 2">
    <name type="scientific">Glonium stellatum</name>
    <dbReference type="NCBI Taxonomy" id="574774"/>
    <lineage>
        <taxon>Eukaryota</taxon>
        <taxon>Fungi</taxon>
        <taxon>Dikarya</taxon>
        <taxon>Ascomycota</taxon>
        <taxon>Pezizomycotina</taxon>
        <taxon>Dothideomycetes</taxon>
        <taxon>Pleosporomycetidae</taxon>
        <taxon>Gloniales</taxon>
        <taxon>Gloniaceae</taxon>
        <taxon>Glonium</taxon>
    </lineage>
</organism>
<evidence type="ECO:0008006" key="3">
    <source>
        <dbReference type="Google" id="ProtNLM"/>
    </source>
</evidence>
<keyword evidence="2" id="KW-1185">Reference proteome</keyword>
<dbReference type="EMBL" id="KV748545">
    <property type="protein sequence ID" value="OCL14706.1"/>
    <property type="molecule type" value="Genomic_DNA"/>
</dbReference>
<gene>
    <name evidence="1" type="ORF">AOQ84DRAFT_330590</name>
</gene>
<dbReference type="PANTHER" id="PTHR35006">
    <property type="entry name" value="GLYOXALASE FAMILY PROTEIN (AFU_ORTHOLOGUE AFUA_5G14830)"/>
    <property type="match status" value="1"/>
</dbReference>
<dbReference type="InterPro" id="IPR029068">
    <property type="entry name" value="Glyas_Bleomycin-R_OHBP_Dase"/>
</dbReference>
<dbReference type="PANTHER" id="PTHR35006:SF2">
    <property type="entry name" value="GLYOXALASE FAMILY PROTEIN (AFU_ORTHOLOGUE AFUA_5G14830)"/>
    <property type="match status" value="1"/>
</dbReference>
<dbReference type="AlphaFoldDB" id="A0A8E2FCY7"/>
<dbReference type="OrthoDB" id="10249419at2759"/>
<dbReference type="Gene3D" id="3.10.180.10">
    <property type="entry name" value="2,3-Dihydroxybiphenyl 1,2-Dioxygenase, domain 1"/>
    <property type="match status" value="1"/>
</dbReference>
<evidence type="ECO:0000313" key="2">
    <source>
        <dbReference type="Proteomes" id="UP000250140"/>
    </source>
</evidence>
<name>A0A8E2FCY7_9PEZI</name>
<dbReference type="CDD" id="cd07262">
    <property type="entry name" value="VOC_like"/>
    <property type="match status" value="1"/>
</dbReference>